<comment type="caution">
    <text evidence="1">The sequence shown here is derived from an EMBL/GenBank/DDBJ whole genome shotgun (WGS) entry which is preliminary data.</text>
</comment>
<evidence type="ECO:0000313" key="2">
    <source>
        <dbReference type="Proteomes" id="UP001241110"/>
    </source>
</evidence>
<proteinExistence type="predicted"/>
<dbReference type="EMBL" id="JASJOS010000023">
    <property type="protein sequence ID" value="MDJ1485733.1"/>
    <property type="molecule type" value="Genomic_DNA"/>
</dbReference>
<dbReference type="AlphaFoldDB" id="A0AAE3UCQ1"/>
<accession>A0AAE3UCQ1</accession>
<organism evidence="1 2">
    <name type="scientific">Xanthocytophaga flava</name>
    <dbReference type="NCBI Taxonomy" id="3048013"/>
    <lineage>
        <taxon>Bacteria</taxon>
        <taxon>Pseudomonadati</taxon>
        <taxon>Bacteroidota</taxon>
        <taxon>Cytophagia</taxon>
        <taxon>Cytophagales</taxon>
        <taxon>Rhodocytophagaceae</taxon>
        <taxon>Xanthocytophaga</taxon>
    </lineage>
</organism>
<name>A0AAE3UCQ1_9BACT</name>
<sequence length="173" mass="20570">MTYLNTHLPLFKDDANTVEKVISKIRYDTHENVYILKNGEQVWRFRGETDRVTIDNIYLVNMIDASIIHNHPGGFSFSKEDVEAIIRYNAKELILVTQEYIYSITRPKNGWNINFDDPQIDVLYNTCQFLARTALDKKAHELLFNEREIKLIHYIWDIFFRELGISYVQKKHI</sequence>
<dbReference type="Proteomes" id="UP001241110">
    <property type="component" value="Unassembled WGS sequence"/>
</dbReference>
<protein>
    <submittedName>
        <fullName evidence="1">Uncharacterized protein</fullName>
    </submittedName>
</protein>
<gene>
    <name evidence="1" type="ORF">QNI16_34955</name>
</gene>
<evidence type="ECO:0000313" key="1">
    <source>
        <dbReference type="EMBL" id="MDJ1485733.1"/>
    </source>
</evidence>
<dbReference type="RefSeq" id="WP_313988675.1">
    <property type="nucleotide sequence ID" value="NZ_JASJOS010000023.1"/>
</dbReference>
<reference evidence="1" key="1">
    <citation type="submission" date="2023-05" db="EMBL/GenBank/DDBJ databases">
        <authorList>
            <person name="Zhang X."/>
        </authorList>
    </citation>
    <scope>NUCLEOTIDE SEQUENCE</scope>
    <source>
        <strain evidence="1">YF14B1</strain>
    </source>
</reference>